<keyword evidence="1" id="KW-0812">Transmembrane</keyword>
<feature type="transmembrane region" description="Helical" evidence="1">
    <location>
        <begin position="92"/>
        <end position="112"/>
    </location>
</feature>
<dbReference type="Proteomes" id="UP001389717">
    <property type="component" value="Unassembled WGS sequence"/>
</dbReference>
<evidence type="ECO:0000313" key="2">
    <source>
        <dbReference type="EMBL" id="MEL3974140.1"/>
    </source>
</evidence>
<protein>
    <submittedName>
        <fullName evidence="2">Uncharacterized protein</fullName>
    </submittedName>
</protein>
<accession>A0ABU9KDE7</accession>
<dbReference type="RefSeq" id="WP_341985659.1">
    <property type="nucleotide sequence ID" value="NZ_JBBYAF010000043.1"/>
</dbReference>
<gene>
    <name evidence="2" type="ORF">AAEO50_17790</name>
</gene>
<dbReference type="EMBL" id="JBBYAF010000043">
    <property type="protein sequence ID" value="MEL3974140.1"/>
    <property type="molecule type" value="Genomic_DNA"/>
</dbReference>
<feature type="transmembrane region" description="Helical" evidence="1">
    <location>
        <begin position="124"/>
        <end position="143"/>
    </location>
</feature>
<comment type="caution">
    <text evidence="2">The sequence shown here is derived from an EMBL/GenBank/DDBJ whole genome shotgun (WGS) entry which is preliminary data.</text>
</comment>
<keyword evidence="3" id="KW-1185">Reference proteome</keyword>
<evidence type="ECO:0000256" key="1">
    <source>
        <dbReference type="SAM" id="Phobius"/>
    </source>
</evidence>
<name>A0ABU9KDE7_9BACI</name>
<evidence type="ECO:0000313" key="3">
    <source>
        <dbReference type="Proteomes" id="UP001389717"/>
    </source>
</evidence>
<feature type="transmembrane region" description="Helical" evidence="1">
    <location>
        <begin position="67"/>
        <end position="86"/>
    </location>
</feature>
<feature type="transmembrane region" description="Helical" evidence="1">
    <location>
        <begin position="149"/>
        <end position="173"/>
    </location>
</feature>
<sequence length="174" mass="20547">MIIVFLFLYALAGWKFGAWKEFQSFYPTLLFFIIGDLLSQFLLYDYSMWEFQPADHLSQTLNLNHTIIALLKMMIQYTATVAIFIGRLPETLLRRILWVFFWTGIFGATEGLSHYYGIMTYHHGWHFGWDIAFNVMMFSMLIIHHKKPLYAWAASIPVIIGLWMIFNVPYTVLK</sequence>
<proteinExistence type="predicted"/>
<reference evidence="2 3" key="1">
    <citation type="submission" date="2024-04" db="EMBL/GenBank/DDBJ databases">
        <title>Bacillus oryzaecorticis sp. nov., a moderately halophilic bacterium isolated from rice husks.</title>
        <authorList>
            <person name="Zhu H.-S."/>
        </authorList>
    </citation>
    <scope>NUCLEOTIDE SEQUENCE [LARGE SCALE GENOMIC DNA]</scope>
    <source>
        <strain evidence="2 3">ZC255</strain>
    </source>
</reference>
<organism evidence="2 3">
    <name type="scientific">Rossellomorea oryzaecorticis</name>
    <dbReference type="NCBI Taxonomy" id="1396505"/>
    <lineage>
        <taxon>Bacteria</taxon>
        <taxon>Bacillati</taxon>
        <taxon>Bacillota</taxon>
        <taxon>Bacilli</taxon>
        <taxon>Bacillales</taxon>
        <taxon>Bacillaceae</taxon>
        <taxon>Rossellomorea</taxon>
    </lineage>
</organism>
<keyword evidence="1" id="KW-1133">Transmembrane helix</keyword>
<keyword evidence="1" id="KW-0472">Membrane</keyword>
<feature type="transmembrane region" description="Helical" evidence="1">
    <location>
        <begin position="28"/>
        <end position="46"/>
    </location>
</feature>